<reference evidence="1" key="1">
    <citation type="journal article" date="2023" name="bioRxiv">
        <title>Improved chromosome-level genome assembly for marigold (Tagetes erecta).</title>
        <authorList>
            <person name="Jiang F."/>
            <person name="Yuan L."/>
            <person name="Wang S."/>
            <person name="Wang H."/>
            <person name="Xu D."/>
            <person name="Wang A."/>
            <person name="Fan W."/>
        </authorList>
    </citation>
    <scope>NUCLEOTIDE SEQUENCE</scope>
    <source>
        <strain evidence="1">WSJ</strain>
        <tissue evidence="1">Leaf</tissue>
    </source>
</reference>
<protein>
    <submittedName>
        <fullName evidence="1">Uncharacterized protein</fullName>
    </submittedName>
</protein>
<evidence type="ECO:0000313" key="1">
    <source>
        <dbReference type="EMBL" id="KAK1427366.1"/>
    </source>
</evidence>
<comment type="caution">
    <text evidence="1">The sequence shown here is derived from an EMBL/GenBank/DDBJ whole genome shotgun (WGS) entry which is preliminary data.</text>
</comment>
<dbReference type="AlphaFoldDB" id="A0AAD8P099"/>
<name>A0AAD8P099_TARER</name>
<keyword evidence="2" id="KW-1185">Reference proteome</keyword>
<proteinExistence type="predicted"/>
<sequence>MTAVCPIVVGPRPSSPHMRPHHPKALAHVALTCHAGGCTQGRTLPLNFRTGSATGCTNHKGVDSFLTIIIFKSYYSVSDDLELHFIRFVLDRRITLTYRRFRLILYGFCGLHCVKWDLYIGEFRGLLSQQASSTVLHLEAN</sequence>
<gene>
    <name evidence="1" type="ORF">QVD17_16049</name>
</gene>
<organism evidence="1 2">
    <name type="scientific">Tagetes erecta</name>
    <name type="common">African marigold</name>
    <dbReference type="NCBI Taxonomy" id="13708"/>
    <lineage>
        <taxon>Eukaryota</taxon>
        <taxon>Viridiplantae</taxon>
        <taxon>Streptophyta</taxon>
        <taxon>Embryophyta</taxon>
        <taxon>Tracheophyta</taxon>
        <taxon>Spermatophyta</taxon>
        <taxon>Magnoliopsida</taxon>
        <taxon>eudicotyledons</taxon>
        <taxon>Gunneridae</taxon>
        <taxon>Pentapetalae</taxon>
        <taxon>asterids</taxon>
        <taxon>campanulids</taxon>
        <taxon>Asterales</taxon>
        <taxon>Asteraceae</taxon>
        <taxon>Asteroideae</taxon>
        <taxon>Heliantheae alliance</taxon>
        <taxon>Tageteae</taxon>
        <taxon>Tagetes</taxon>
    </lineage>
</organism>
<dbReference type="Proteomes" id="UP001229421">
    <property type="component" value="Unassembled WGS sequence"/>
</dbReference>
<accession>A0AAD8P099</accession>
<dbReference type="EMBL" id="JAUHHV010000004">
    <property type="protein sequence ID" value="KAK1427366.1"/>
    <property type="molecule type" value="Genomic_DNA"/>
</dbReference>
<evidence type="ECO:0000313" key="2">
    <source>
        <dbReference type="Proteomes" id="UP001229421"/>
    </source>
</evidence>